<evidence type="ECO:0000256" key="1">
    <source>
        <dbReference type="SAM" id="Phobius"/>
    </source>
</evidence>
<dbReference type="STRING" id="1123309.GCA_000377005_01173"/>
<comment type="caution">
    <text evidence="2">The sequence shown here is derived from an EMBL/GenBank/DDBJ whole genome shotgun (WGS) entry which is preliminary data.</text>
</comment>
<feature type="transmembrane region" description="Helical" evidence="1">
    <location>
        <begin position="63"/>
        <end position="86"/>
    </location>
</feature>
<accession>A0A3P1VCM5</accession>
<name>A0A3P1VCM5_9STRE</name>
<organism evidence="2 3">
    <name type="scientific">Streptococcus minor</name>
    <dbReference type="NCBI Taxonomy" id="229549"/>
    <lineage>
        <taxon>Bacteria</taxon>
        <taxon>Bacillati</taxon>
        <taxon>Bacillota</taxon>
        <taxon>Bacilli</taxon>
        <taxon>Lactobacillales</taxon>
        <taxon>Streptococcaceae</taxon>
        <taxon>Streptococcus</taxon>
    </lineage>
</organism>
<keyword evidence="3" id="KW-1185">Reference proteome</keyword>
<proteinExistence type="predicted"/>
<evidence type="ECO:0008006" key="4">
    <source>
        <dbReference type="Google" id="ProtNLM"/>
    </source>
</evidence>
<dbReference type="Proteomes" id="UP000281771">
    <property type="component" value="Unassembled WGS sequence"/>
</dbReference>
<keyword evidence="1" id="KW-1133">Transmembrane helix</keyword>
<feature type="transmembrane region" description="Helical" evidence="1">
    <location>
        <begin position="98"/>
        <end position="118"/>
    </location>
</feature>
<sequence>MSAKKVSQVAVLAALCIVLRLVFAPFPNIKPVTAFFLVSLLYLDFWDAFLVMAMTMLGSSLLFGFSLVVAWQITSFGILMLAWRYLVIPLTKDLSHRIGIHSILAGLITMTYGFWISIPVAVQFGMNLYLYWLNGLFFDLLHALSTSFFYPVIYLLLRRFYHHEKNNFRSC</sequence>
<protein>
    <recommendedName>
        <fullName evidence="4">ECF transporter S component</fullName>
    </recommendedName>
</protein>
<keyword evidence="1" id="KW-0472">Membrane</keyword>
<dbReference type="RefSeq" id="WP_018167091.1">
    <property type="nucleotide sequence ID" value="NZ_RQZA01000002.1"/>
</dbReference>
<feature type="transmembrane region" description="Helical" evidence="1">
    <location>
        <begin position="130"/>
        <end position="157"/>
    </location>
</feature>
<reference evidence="2 3" key="1">
    <citation type="submission" date="2018-11" db="EMBL/GenBank/DDBJ databases">
        <title>Genomes From Bacteria Associated with the Canine Oral Cavity: a Test Case for Automated Genome-Based Taxonomic Assignment.</title>
        <authorList>
            <person name="Coil D.A."/>
            <person name="Jospin G."/>
            <person name="Darling A.E."/>
            <person name="Wallis C."/>
            <person name="Davis I.J."/>
            <person name="Harris S."/>
            <person name="Eisen J.A."/>
            <person name="Holcombe L.J."/>
            <person name="O'Flynn C."/>
        </authorList>
    </citation>
    <scope>NUCLEOTIDE SEQUENCE [LARGE SCALE GENOMIC DNA]</scope>
    <source>
        <strain evidence="2 3">OH4621_COT-116</strain>
    </source>
</reference>
<dbReference type="AlphaFoldDB" id="A0A3P1VCM5"/>
<dbReference type="Gene3D" id="1.10.1760.20">
    <property type="match status" value="1"/>
</dbReference>
<evidence type="ECO:0000313" key="2">
    <source>
        <dbReference type="EMBL" id="RRD31939.1"/>
    </source>
</evidence>
<gene>
    <name evidence="2" type="ORF">EII38_04085</name>
</gene>
<evidence type="ECO:0000313" key="3">
    <source>
        <dbReference type="Proteomes" id="UP000281771"/>
    </source>
</evidence>
<dbReference type="EMBL" id="RQZA01000002">
    <property type="protein sequence ID" value="RRD31939.1"/>
    <property type="molecule type" value="Genomic_DNA"/>
</dbReference>
<keyword evidence="1" id="KW-0812">Transmembrane</keyword>